<keyword evidence="1" id="KW-0193">Cuticle</keyword>
<feature type="signal peptide" evidence="2">
    <location>
        <begin position="1"/>
        <end position="16"/>
    </location>
</feature>
<dbReference type="PROSITE" id="PS51155">
    <property type="entry name" value="CHIT_BIND_RR_2"/>
    <property type="match status" value="1"/>
</dbReference>
<organism evidence="3 4">
    <name type="scientific">Brassicogethes aeneus</name>
    <name type="common">Rape pollen beetle</name>
    <name type="synonym">Meligethes aeneus</name>
    <dbReference type="NCBI Taxonomy" id="1431903"/>
    <lineage>
        <taxon>Eukaryota</taxon>
        <taxon>Metazoa</taxon>
        <taxon>Ecdysozoa</taxon>
        <taxon>Arthropoda</taxon>
        <taxon>Hexapoda</taxon>
        <taxon>Insecta</taxon>
        <taxon>Pterygota</taxon>
        <taxon>Neoptera</taxon>
        <taxon>Endopterygota</taxon>
        <taxon>Coleoptera</taxon>
        <taxon>Polyphaga</taxon>
        <taxon>Cucujiformia</taxon>
        <taxon>Nitidulidae</taxon>
        <taxon>Meligethinae</taxon>
        <taxon>Brassicogethes</taxon>
    </lineage>
</organism>
<evidence type="ECO:0000256" key="2">
    <source>
        <dbReference type="SAM" id="SignalP"/>
    </source>
</evidence>
<dbReference type="EMBL" id="OV121136">
    <property type="protein sequence ID" value="CAH0558112.1"/>
    <property type="molecule type" value="Genomic_DNA"/>
</dbReference>
<dbReference type="InterPro" id="IPR000618">
    <property type="entry name" value="Insect_cuticle"/>
</dbReference>
<evidence type="ECO:0000256" key="1">
    <source>
        <dbReference type="PROSITE-ProRule" id="PRU00497"/>
    </source>
</evidence>
<dbReference type="Proteomes" id="UP001154078">
    <property type="component" value="Chromosome 5"/>
</dbReference>
<proteinExistence type="predicted"/>
<protein>
    <submittedName>
        <fullName evidence="3">Uncharacterized protein</fullName>
    </submittedName>
</protein>
<dbReference type="PANTHER" id="PTHR10380">
    <property type="entry name" value="CUTICLE PROTEIN"/>
    <property type="match status" value="1"/>
</dbReference>
<dbReference type="Pfam" id="PF00379">
    <property type="entry name" value="Chitin_bind_4"/>
    <property type="match status" value="1"/>
</dbReference>
<feature type="chain" id="PRO_5040199092" evidence="2">
    <location>
        <begin position="17"/>
        <end position="253"/>
    </location>
</feature>
<dbReference type="InterPro" id="IPR050468">
    <property type="entry name" value="Cuticle_Struct_Prot"/>
</dbReference>
<reference evidence="3" key="1">
    <citation type="submission" date="2021-12" db="EMBL/GenBank/DDBJ databases">
        <authorList>
            <person name="King R."/>
        </authorList>
    </citation>
    <scope>NUCLEOTIDE SEQUENCE</scope>
</reference>
<gene>
    <name evidence="3" type="ORF">MELIAE_LOCUS8655</name>
</gene>
<dbReference type="AlphaFoldDB" id="A0A9P0B8Y3"/>
<evidence type="ECO:0000313" key="3">
    <source>
        <dbReference type="EMBL" id="CAH0558112.1"/>
    </source>
</evidence>
<keyword evidence="2" id="KW-0732">Signal</keyword>
<name>A0A9P0B8Y3_BRAAE</name>
<evidence type="ECO:0000313" key="4">
    <source>
        <dbReference type="Proteomes" id="UP001154078"/>
    </source>
</evidence>
<dbReference type="OrthoDB" id="6379191at2759"/>
<keyword evidence="4" id="KW-1185">Reference proteome</keyword>
<sequence length="253" mass="26465">MKTAALLLAFAACSSAAILKIRPVAGSYDGAYDGRYVQDNSGAYNANDGRYIPDNSGSYVHSDAGYKHDAQGYRHQADKFGGNGGNGNGYNGAGNNGNNGGFGGAYVDRNPAHGAGNAAHGAGNVAHGAGNAAHGVAVGLKQGNAAGLYDNRNYGIIRQTEEVLPDGYHYLYETENKILAEEQGKLERQGSQDEAMNSAGFFEYTGPDAVVYRVDYTANEDGFVPTAAHLPTPPPIPALILKSLEYQRAAGTL</sequence>
<dbReference type="PANTHER" id="PTHR10380:SF200">
    <property type="entry name" value="CUTICULAR PROTEIN 49AB-RELATED"/>
    <property type="match status" value="1"/>
</dbReference>
<accession>A0A9P0B8Y3</accession>
<dbReference type="GO" id="GO:0062129">
    <property type="term" value="C:chitin-based extracellular matrix"/>
    <property type="evidence" value="ECO:0007669"/>
    <property type="project" value="TreeGrafter"/>
</dbReference>
<dbReference type="GO" id="GO:0008010">
    <property type="term" value="F:structural constituent of chitin-based larval cuticle"/>
    <property type="evidence" value="ECO:0007669"/>
    <property type="project" value="TreeGrafter"/>
</dbReference>